<evidence type="ECO:0000256" key="5">
    <source>
        <dbReference type="ARBA" id="ARBA00022729"/>
    </source>
</evidence>
<name>A0A1B8ZQR6_9FLAO</name>
<dbReference type="InterPro" id="IPR036942">
    <property type="entry name" value="Beta-barrel_TonB_sf"/>
</dbReference>
<evidence type="ECO:0000256" key="4">
    <source>
        <dbReference type="ARBA" id="ARBA00022692"/>
    </source>
</evidence>
<keyword evidence="7 8" id="KW-0998">Cell outer membrane</keyword>
<dbReference type="InterPro" id="IPR012910">
    <property type="entry name" value="Plug_dom"/>
</dbReference>
<gene>
    <name evidence="10" type="ORF">BBI00_06010</name>
</gene>
<evidence type="ECO:0000256" key="7">
    <source>
        <dbReference type="ARBA" id="ARBA00023237"/>
    </source>
</evidence>
<evidence type="ECO:0000256" key="3">
    <source>
        <dbReference type="ARBA" id="ARBA00022452"/>
    </source>
</evidence>
<dbReference type="NCBIfam" id="TIGR04057">
    <property type="entry name" value="SusC_RagA_signa"/>
    <property type="match status" value="1"/>
</dbReference>
<dbReference type="EMBL" id="MAYG01000001">
    <property type="protein sequence ID" value="OCA73919.1"/>
    <property type="molecule type" value="Genomic_DNA"/>
</dbReference>
<evidence type="ECO:0000259" key="9">
    <source>
        <dbReference type="Pfam" id="PF07715"/>
    </source>
</evidence>
<dbReference type="InterPro" id="IPR023996">
    <property type="entry name" value="TonB-dep_OMP_SusC/RagA"/>
</dbReference>
<accession>A0A1B8ZQR6</accession>
<keyword evidence="3 8" id="KW-1134">Transmembrane beta strand</keyword>
<dbReference type="InterPro" id="IPR023997">
    <property type="entry name" value="TonB-dep_OMP_SusC/RagA_CS"/>
</dbReference>
<dbReference type="STRING" id="651561.BBI00_06010"/>
<evidence type="ECO:0000256" key="8">
    <source>
        <dbReference type="PROSITE-ProRule" id="PRU01360"/>
    </source>
</evidence>
<organism evidence="10 11">
    <name type="scientific">Chryseobacterium arthrosphaerae</name>
    <dbReference type="NCBI Taxonomy" id="651561"/>
    <lineage>
        <taxon>Bacteria</taxon>
        <taxon>Pseudomonadati</taxon>
        <taxon>Bacteroidota</taxon>
        <taxon>Flavobacteriia</taxon>
        <taxon>Flavobacteriales</taxon>
        <taxon>Weeksellaceae</taxon>
        <taxon>Chryseobacterium group</taxon>
        <taxon>Chryseobacterium</taxon>
    </lineage>
</organism>
<dbReference type="RefSeq" id="WP_065397913.1">
    <property type="nucleotide sequence ID" value="NZ_MAYG01000001.1"/>
</dbReference>
<reference evidence="11" key="1">
    <citation type="submission" date="2016-07" db="EMBL/GenBank/DDBJ databases">
        <authorList>
            <person name="Florea S."/>
            <person name="Webb J.S."/>
            <person name="Jaromczyk J."/>
            <person name="Schardl C.L."/>
        </authorList>
    </citation>
    <scope>NUCLEOTIDE SEQUENCE [LARGE SCALE GENOMIC DNA]</scope>
    <source>
        <strain evidence="11">CC-VM-7</strain>
    </source>
</reference>
<comment type="caution">
    <text evidence="10">The sequence shown here is derived from an EMBL/GenBank/DDBJ whole genome shotgun (WGS) entry which is preliminary data.</text>
</comment>
<dbReference type="PANTHER" id="PTHR30069:SF29">
    <property type="entry name" value="HEMOGLOBIN AND HEMOGLOBIN-HAPTOGLOBIN-BINDING PROTEIN 1-RELATED"/>
    <property type="match status" value="1"/>
</dbReference>
<evidence type="ECO:0000313" key="10">
    <source>
        <dbReference type="EMBL" id="OCA73919.1"/>
    </source>
</evidence>
<keyword evidence="2 8" id="KW-0813">Transport</keyword>
<dbReference type="Gene3D" id="2.40.170.20">
    <property type="entry name" value="TonB-dependent receptor, beta-barrel domain"/>
    <property type="match status" value="1"/>
</dbReference>
<dbReference type="PANTHER" id="PTHR30069">
    <property type="entry name" value="TONB-DEPENDENT OUTER MEMBRANE RECEPTOR"/>
    <property type="match status" value="1"/>
</dbReference>
<keyword evidence="5" id="KW-0732">Signal</keyword>
<dbReference type="Proteomes" id="UP000093432">
    <property type="component" value="Unassembled WGS sequence"/>
</dbReference>
<dbReference type="Pfam" id="PF07715">
    <property type="entry name" value="Plug"/>
    <property type="match status" value="1"/>
</dbReference>
<dbReference type="GO" id="GO:0009279">
    <property type="term" value="C:cell outer membrane"/>
    <property type="evidence" value="ECO:0007669"/>
    <property type="project" value="UniProtKB-SubCell"/>
</dbReference>
<comment type="similarity">
    <text evidence="8">Belongs to the TonB-dependent receptor family.</text>
</comment>
<dbReference type="GO" id="GO:0044718">
    <property type="term" value="P:siderophore transmembrane transport"/>
    <property type="evidence" value="ECO:0007669"/>
    <property type="project" value="TreeGrafter"/>
</dbReference>
<evidence type="ECO:0000313" key="11">
    <source>
        <dbReference type="Proteomes" id="UP000093432"/>
    </source>
</evidence>
<dbReference type="AlphaFoldDB" id="A0A1B8ZQR6"/>
<keyword evidence="6 8" id="KW-0472">Membrane</keyword>
<dbReference type="GO" id="GO:0015344">
    <property type="term" value="F:siderophore uptake transmembrane transporter activity"/>
    <property type="evidence" value="ECO:0007669"/>
    <property type="project" value="TreeGrafter"/>
</dbReference>
<dbReference type="NCBIfam" id="TIGR04056">
    <property type="entry name" value="OMP_RagA_SusC"/>
    <property type="match status" value="1"/>
</dbReference>
<keyword evidence="4 8" id="KW-0812">Transmembrane</keyword>
<dbReference type="InterPro" id="IPR037066">
    <property type="entry name" value="Plug_dom_sf"/>
</dbReference>
<dbReference type="OrthoDB" id="9768177at2"/>
<comment type="subcellular location">
    <subcellularLocation>
        <location evidence="1 8">Cell outer membrane</location>
        <topology evidence="1 8">Multi-pass membrane protein</topology>
    </subcellularLocation>
</comment>
<protein>
    <submittedName>
        <fullName evidence="10">SusC/RagA family TonB-linked outer membrane protein</fullName>
    </submittedName>
</protein>
<dbReference type="PROSITE" id="PS52016">
    <property type="entry name" value="TONB_DEPENDENT_REC_3"/>
    <property type="match status" value="1"/>
</dbReference>
<evidence type="ECO:0000256" key="6">
    <source>
        <dbReference type="ARBA" id="ARBA00023136"/>
    </source>
</evidence>
<dbReference type="SUPFAM" id="SSF56935">
    <property type="entry name" value="Porins"/>
    <property type="match status" value="1"/>
</dbReference>
<dbReference type="Gene3D" id="2.170.130.10">
    <property type="entry name" value="TonB-dependent receptor, plug domain"/>
    <property type="match status" value="1"/>
</dbReference>
<sequence>MKYQLKLLSAGVAFFIGSETYFSQAKQDTLKTQNIEGIVVTALGIKREKRSLGYSTQEVKGEDINRTPTTNFLNNLSGKVAGLEIRQSTNFGGSVDAVSRGYKSILGDNQALFIVDGVPIINRNINTTSQLNGFSGYDYGSPVSDINPNDIETVNVLKGAAATALYGSRAQNGAIIITTKKGKKNTQGIGLEYSGSISVSTIDRSTFPEYQTQYGQGYAGNVFQEYNNAPFVHTFQDASYGAPYDSNLMVWQYDAFIPDSQNFGKKTPWVMAKNGPITFFEKAFNRTNNIALNGGNDRTTFRLSYSNTYATDIMPNSSLSKNNFGGNASYKITDNLTATIFANYIVQSTKGRNTTGYGDNIMGNFRQWWPTNVDLQYQKYLYDTFSKNYTWNIKSPVNLSPAYWDNPYFTRYENYQNDKRERFAGNFSLSYDLSKKINILGRVGIDGYSMILEERRAVGSVPAFFSSNIIEQPSGYAVTNLRFTETNYDLIVTYKDNITEDLSIQALAGANINAQSSYSNAQTTTGGLYIPGLYTISNSVASPARPIITDTSKYIYGAFIQASLGYQNTYYLEGTFRRDQSTALPKANNAYYYPSVSASVVFSNLLKQQWLSFGKLRAAYAEVGSDTAADQLRNRFIVQTSFGNIPVYSYNTTLRNADLLPQKLKNFEIGTNMQFFKNRVGIDLSWFRNIAFDQILPLPVSLSTGSGAKIQNTGELTTKGVELSLNLTPLKFKDFSWDLLLNWSNPKTRVTALREGIENITIGALQGGISINASLNEDYGSIWGSDYVYDPNGNKIVGRNGAYLHTDDSNHNFGSFQPDFIAGLNNSFTYKNFNLSFQIDWKKGGKIFSLDQYYGTGTGLYPETVGLNDLGNPVRNTLANGGGVILPGVMQYPNNPGHYIPNTIRLDRSISSQYLGTDPPTAAFIYDASFIKLRQVSVSYTFNKNFLKNSGIQGLTVGFTGSNLWIIHKNLPYSDPEAGISSGSIQGYQSGVMPSTRNFAFNLKVNF</sequence>
<feature type="domain" description="TonB-dependent receptor plug" evidence="9">
    <location>
        <begin position="49"/>
        <end position="174"/>
    </location>
</feature>
<evidence type="ECO:0000256" key="1">
    <source>
        <dbReference type="ARBA" id="ARBA00004571"/>
    </source>
</evidence>
<proteinExistence type="inferred from homology"/>
<dbReference type="InterPro" id="IPR039426">
    <property type="entry name" value="TonB-dep_rcpt-like"/>
</dbReference>
<evidence type="ECO:0000256" key="2">
    <source>
        <dbReference type="ARBA" id="ARBA00022448"/>
    </source>
</evidence>